<proteinExistence type="predicted"/>
<feature type="compositionally biased region" description="Low complexity" evidence="6">
    <location>
        <begin position="505"/>
        <end position="520"/>
    </location>
</feature>
<evidence type="ECO:0000259" key="9">
    <source>
        <dbReference type="Pfam" id="PF12704"/>
    </source>
</evidence>
<organism evidence="10 11">
    <name type="scientific">Chryseosolibacter histidini</name>
    <dbReference type="NCBI Taxonomy" id="2782349"/>
    <lineage>
        <taxon>Bacteria</taxon>
        <taxon>Pseudomonadati</taxon>
        <taxon>Bacteroidota</taxon>
        <taxon>Cytophagia</taxon>
        <taxon>Cytophagales</taxon>
        <taxon>Chryseotaleaceae</taxon>
        <taxon>Chryseosolibacter</taxon>
    </lineage>
</organism>
<keyword evidence="11" id="KW-1185">Reference proteome</keyword>
<feature type="transmembrane region" description="Helical" evidence="7">
    <location>
        <begin position="337"/>
        <end position="360"/>
    </location>
</feature>
<feature type="domain" description="ABC3 transporter permease C-terminal" evidence="8">
    <location>
        <begin position="292"/>
        <end position="406"/>
    </location>
</feature>
<dbReference type="InterPro" id="IPR050250">
    <property type="entry name" value="Macrolide_Exporter_MacB"/>
</dbReference>
<evidence type="ECO:0000256" key="7">
    <source>
        <dbReference type="SAM" id="Phobius"/>
    </source>
</evidence>
<dbReference type="InterPro" id="IPR025857">
    <property type="entry name" value="MacB_PCD"/>
</dbReference>
<sequence length="803" mass="89337">MLKNYLITAWRKLSREKGSTLLNISGLTLGITCSLILFLLVKHLSSFDNYHTKRDRIYRVTTESDGNDGKFHTPGVPTVLPDAFQGDFPEAEEVTLTSYRANSMITLPQANGESKKYNEERGVVFAQPNFFKIFDRPIIIGSAEKGLDDPNEAIISKRLALKYFGKEDAVGEVVKFDTMEYKITAVMADYPDNTDFPFDLMLSYITIKKARDENGWGSIWSDEQCYFLLKEGESIATLEKRMPAFVEKYIGKENYAHQTFTFQPLATLHSDDRYSTYTYNTAPKEMLITLGVIAAFLIVTACINFINLATAEAIKRSKEVGIRKTLGSSRGQLVRQFLGETTLVTVVAMLVSLGITQLLLGFLNSFLELNLALDFSSDRLLWAFIISVTAVVSLLSGLYPSFVISGFKPVLALKNKISSRSTSGYNLRRGLVVLQFVISQFFIIGTIVLITQMNYFQKKSLGFRQDAVITIPIPETENPAAGDGVSKMRTLREEISKLAGVETASLSSTPPSSGSVNGTSFRLEGEGEDKRKDTAIKQIDGNYLDLYGLELVAGTGIGDYDTAHNFIVNEQLVKVAGFDDPKDIIGKRIRFWGRTLPVVGVVKNFHTVSLRDPIGPVVLMNRIRGYQTLSLKVNPAQVQEVIGQVKPKWEAAYPEYIFDYSFLDEQIREFYEGEQRMSILLSVFTSMAIFIGCLGLFGLATFMANQKTKEIGVRKVLGASVEGIILRFSAEYVKLIVIGFVVAAPLAWFVMNEWLNGFAYKITIGAGVFFVGLGITLFIAVLTVGYKSFKAAVVNPVNSLRYE</sequence>
<dbReference type="EMBL" id="JAHESF010000019">
    <property type="protein sequence ID" value="MBT1698932.1"/>
    <property type="molecule type" value="Genomic_DNA"/>
</dbReference>
<comment type="subcellular location">
    <subcellularLocation>
        <location evidence="1">Cell membrane</location>
        <topology evidence="1">Multi-pass membrane protein</topology>
    </subcellularLocation>
</comment>
<evidence type="ECO:0000256" key="2">
    <source>
        <dbReference type="ARBA" id="ARBA00022475"/>
    </source>
</evidence>
<keyword evidence="4 7" id="KW-1133">Transmembrane helix</keyword>
<evidence type="ECO:0000313" key="11">
    <source>
        <dbReference type="Proteomes" id="UP001319200"/>
    </source>
</evidence>
<name>A0AAP2GQW0_9BACT</name>
<reference evidence="10 11" key="1">
    <citation type="submission" date="2021-05" db="EMBL/GenBank/DDBJ databases">
        <title>A Polyphasic approach of four new species of the genus Ohtaekwangia: Ohtaekwangia histidinii sp. nov., Ohtaekwangia cretensis sp. nov., Ohtaekwangia indiensis sp. nov., Ohtaekwangia reichenbachii sp. nov. from diverse environment.</title>
        <authorList>
            <person name="Octaviana S."/>
        </authorList>
    </citation>
    <scope>NUCLEOTIDE SEQUENCE [LARGE SCALE GENOMIC DNA]</scope>
    <source>
        <strain evidence="10 11">PWU4</strain>
    </source>
</reference>
<feature type="transmembrane region" description="Helical" evidence="7">
    <location>
        <begin position="762"/>
        <end position="786"/>
    </location>
</feature>
<keyword evidence="3 7" id="KW-0812">Transmembrane</keyword>
<evidence type="ECO:0000256" key="4">
    <source>
        <dbReference type="ARBA" id="ARBA00022989"/>
    </source>
</evidence>
<gene>
    <name evidence="10" type="ORF">KK083_18710</name>
</gene>
<dbReference type="Pfam" id="PF12704">
    <property type="entry name" value="MacB_PCD"/>
    <property type="match status" value="1"/>
</dbReference>
<evidence type="ECO:0000256" key="3">
    <source>
        <dbReference type="ARBA" id="ARBA00022692"/>
    </source>
</evidence>
<feature type="transmembrane region" description="Helical" evidence="7">
    <location>
        <begin position="21"/>
        <end position="41"/>
    </location>
</feature>
<dbReference type="GO" id="GO:0022857">
    <property type="term" value="F:transmembrane transporter activity"/>
    <property type="evidence" value="ECO:0007669"/>
    <property type="project" value="TreeGrafter"/>
</dbReference>
<evidence type="ECO:0000313" key="10">
    <source>
        <dbReference type="EMBL" id="MBT1698932.1"/>
    </source>
</evidence>
<evidence type="ECO:0000259" key="8">
    <source>
        <dbReference type="Pfam" id="PF02687"/>
    </source>
</evidence>
<feature type="transmembrane region" description="Helical" evidence="7">
    <location>
        <begin position="679"/>
        <end position="704"/>
    </location>
</feature>
<dbReference type="PANTHER" id="PTHR30572:SF18">
    <property type="entry name" value="ABC-TYPE MACROLIDE FAMILY EXPORT SYSTEM PERMEASE COMPONENT 2"/>
    <property type="match status" value="1"/>
</dbReference>
<protein>
    <submittedName>
        <fullName evidence="10">ABC transporter permease</fullName>
    </submittedName>
</protein>
<feature type="transmembrane region" description="Helical" evidence="7">
    <location>
        <begin position="380"/>
        <end position="411"/>
    </location>
</feature>
<evidence type="ECO:0000256" key="1">
    <source>
        <dbReference type="ARBA" id="ARBA00004651"/>
    </source>
</evidence>
<feature type="transmembrane region" description="Helical" evidence="7">
    <location>
        <begin position="286"/>
        <end position="308"/>
    </location>
</feature>
<keyword evidence="5 7" id="KW-0472">Membrane</keyword>
<dbReference type="PANTHER" id="PTHR30572">
    <property type="entry name" value="MEMBRANE COMPONENT OF TRANSPORTER-RELATED"/>
    <property type="match status" value="1"/>
</dbReference>
<evidence type="ECO:0000256" key="6">
    <source>
        <dbReference type="SAM" id="MobiDB-lite"/>
    </source>
</evidence>
<dbReference type="InterPro" id="IPR003838">
    <property type="entry name" value="ABC3_permease_C"/>
</dbReference>
<feature type="domain" description="ABC3 transporter permease C-terminal" evidence="8">
    <location>
        <begin position="683"/>
        <end position="792"/>
    </location>
</feature>
<feature type="transmembrane region" description="Helical" evidence="7">
    <location>
        <begin position="431"/>
        <end position="450"/>
    </location>
</feature>
<feature type="region of interest" description="Disordered" evidence="6">
    <location>
        <begin position="504"/>
        <end position="527"/>
    </location>
</feature>
<dbReference type="RefSeq" id="WP_254166023.1">
    <property type="nucleotide sequence ID" value="NZ_JAHESF010000019.1"/>
</dbReference>
<comment type="caution">
    <text evidence="10">The sequence shown here is derived from an EMBL/GenBank/DDBJ whole genome shotgun (WGS) entry which is preliminary data.</text>
</comment>
<accession>A0AAP2GQW0</accession>
<feature type="domain" description="MacB-like periplasmic core" evidence="9">
    <location>
        <begin position="20"/>
        <end position="243"/>
    </location>
</feature>
<feature type="transmembrane region" description="Helical" evidence="7">
    <location>
        <begin position="732"/>
        <end position="750"/>
    </location>
</feature>
<dbReference type="AlphaFoldDB" id="A0AAP2GQW0"/>
<dbReference type="Proteomes" id="UP001319200">
    <property type="component" value="Unassembled WGS sequence"/>
</dbReference>
<dbReference type="GO" id="GO:0005886">
    <property type="term" value="C:plasma membrane"/>
    <property type="evidence" value="ECO:0007669"/>
    <property type="project" value="UniProtKB-SubCell"/>
</dbReference>
<evidence type="ECO:0000256" key="5">
    <source>
        <dbReference type="ARBA" id="ARBA00023136"/>
    </source>
</evidence>
<dbReference type="Pfam" id="PF02687">
    <property type="entry name" value="FtsX"/>
    <property type="match status" value="2"/>
</dbReference>
<keyword evidence="2" id="KW-1003">Cell membrane</keyword>